<dbReference type="CDD" id="cd03590">
    <property type="entry name" value="CLECT_DC-SIGN_like"/>
    <property type="match status" value="2"/>
</dbReference>
<dbReference type="PANTHER" id="PTHR22803">
    <property type="entry name" value="MANNOSE, PHOSPHOLIPASE, LECTIN RECEPTOR RELATED"/>
    <property type="match status" value="1"/>
</dbReference>
<dbReference type="Gene3D" id="3.10.100.10">
    <property type="entry name" value="Mannose-Binding Protein A, subunit A"/>
    <property type="match status" value="2"/>
</dbReference>
<dbReference type="Gene3D" id="1.20.5.400">
    <property type="match status" value="3"/>
</dbReference>
<dbReference type="GeneID" id="108266558"/>
<dbReference type="PROSITE" id="PS00615">
    <property type="entry name" value="C_TYPE_LECTIN_1"/>
    <property type="match status" value="2"/>
</dbReference>
<keyword evidence="3" id="KW-0175">Coiled coil</keyword>
<dbReference type="PROSITE" id="PS50041">
    <property type="entry name" value="C_TYPE_LECTIN_2"/>
    <property type="match status" value="2"/>
</dbReference>
<evidence type="ECO:0000256" key="3">
    <source>
        <dbReference type="SAM" id="Coils"/>
    </source>
</evidence>
<evidence type="ECO:0000256" key="1">
    <source>
        <dbReference type="ARBA" id="ARBA00022734"/>
    </source>
</evidence>
<keyword evidence="2" id="KW-1015">Disulfide bond</keyword>
<accession>A0A9F7R0T4</accession>
<dbReference type="InterPro" id="IPR033989">
    <property type="entry name" value="CD209-like_CTLD"/>
</dbReference>
<reference evidence="7" key="2">
    <citation type="submission" date="2025-08" db="UniProtKB">
        <authorList>
            <consortium name="RefSeq"/>
        </authorList>
    </citation>
    <scope>IDENTIFICATION</scope>
    <source>
        <tissue evidence="7">Blood</tissue>
    </source>
</reference>
<keyword evidence="1" id="KW-0430">Lectin</keyword>
<dbReference type="Proteomes" id="UP000221080">
    <property type="component" value="Chromosome 6"/>
</dbReference>
<feature type="transmembrane region" description="Helical" evidence="4">
    <location>
        <begin position="365"/>
        <end position="387"/>
    </location>
</feature>
<dbReference type="SUPFAM" id="SSF56436">
    <property type="entry name" value="C-type lectin-like"/>
    <property type="match status" value="2"/>
</dbReference>
<dbReference type="InterPro" id="IPR018378">
    <property type="entry name" value="C-type_lectin_CS"/>
</dbReference>
<evidence type="ECO:0000313" key="7">
    <source>
        <dbReference type="RefSeq" id="XP_053536720.1"/>
    </source>
</evidence>
<dbReference type="OrthoDB" id="8950604at2759"/>
<dbReference type="KEGG" id="ipu:108266558"/>
<evidence type="ECO:0000313" key="6">
    <source>
        <dbReference type="Proteomes" id="UP000221080"/>
    </source>
</evidence>
<keyword evidence="4" id="KW-0472">Membrane</keyword>
<feature type="domain" description="C-type lectin" evidence="5">
    <location>
        <begin position="161"/>
        <end position="276"/>
    </location>
</feature>
<feature type="domain" description="C-type lectin" evidence="5">
    <location>
        <begin position="523"/>
        <end position="638"/>
    </location>
</feature>
<evidence type="ECO:0000256" key="2">
    <source>
        <dbReference type="ARBA" id="ARBA00023157"/>
    </source>
</evidence>
<dbReference type="GO" id="GO:0030246">
    <property type="term" value="F:carbohydrate binding"/>
    <property type="evidence" value="ECO:0007669"/>
    <property type="project" value="UniProtKB-KW"/>
</dbReference>
<dbReference type="InterPro" id="IPR016186">
    <property type="entry name" value="C-type_lectin-like/link_sf"/>
</dbReference>
<keyword evidence="4" id="KW-1133">Transmembrane helix</keyword>
<dbReference type="AlphaFoldDB" id="A0A9F7R0T4"/>
<dbReference type="SMART" id="SM00034">
    <property type="entry name" value="CLECT"/>
    <property type="match status" value="2"/>
</dbReference>
<gene>
    <name evidence="7" type="primary">LOC108266558</name>
</gene>
<dbReference type="RefSeq" id="XP_053536720.1">
    <property type="nucleotide sequence ID" value="XM_053680745.1"/>
</dbReference>
<evidence type="ECO:0000256" key="4">
    <source>
        <dbReference type="SAM" id="Phobius"/>
    </source>
</evidence>
<name>A0A9F7R0T4_ICTPU</name>
<keyword evidence="4" id="KW-0812">Transmembrane</keyword>
<feature type="coiled-coil region" evidence="3">
    <location>
        <begin position="125"/>
        <end position="152"/>
    </location>
</feature>
<keyword evidence="6" id="KW-1185">Reference proteome</keyword>
<protein>
    <submittedName>
        <fullName evidence="7">Uncharacterized protein LOC108266558</fullName>
    </submittedName>
</protein>
<feature type="coiled-coil region" evidence="3">
    <location>
        <begin position="473"/>
        <end position="514"/>
    </location>
</feature>
<dbReference type="InterPro" id="IPR016187">
    <property type="entry name" value="CTDL_fold"/>
</dbReference>
<sequence>MMKSVYENSRFAAHSSSADLNDSTDSYEDIYANEDVIEMQVTRSNKEAMTSEPNTSGHRCYRLAVVCLLMLIVLLLAAIAILWFKLTTKKDQIQTSNNNMTTHRDQLQTSCSNLTAERDQLTTSYKKSAEERDQFLRKTEELQNRISQLERDINTPGWKYFSSSIYYISTEKKSWSESRHDCQGRGADLVIINSREEQDFVEVWRRGKSAWIGATDRDMEGVWKWMDGTAVTNGFWRQGEPNNVGDEDCAVSGYQSEPVPNWFDVSCALQNVWICEKRINRSPSKRHRRLFVDSASFYGREREQNMSESVYENIVFLPGSSSAVLKDDRNSCEDIYMNQVRETQVTGCKKETMTSEPSMVGCRCFTLAMCLLMLVLLLLAATAILWVNFNNLTIEKHHLQTSYNNLTTERDHLQTSYNNLTIEKHHLQTSYNNLTTERNHLQTSYNNLIMKRDQLETSYTDLTTERDQLVTSYKNLIAENERLKTSNKKVAEERDQFQKNREELQRGLSQLKRDINTPGWKYFSSSIYYISTEKKSWDESRHDCQGRGADLVIINSREEQDFVDVWRRGEAGWIGLTDREREGVWKWVDGTELTNGFWGDGEPNSKGDEDCALSGYWSKSALNWVDISCNDRFVWICEKNILS</sequence>
<proteinExistence type="predicted"/>
<reference evidence="6" key="1">
    <citation type="journal article" date="2016" name="Nat. Commun.">
        <title>The channel catfish genome sequence provides insights into the evolution of scale formation in teleosts.</title>
        <authorList>
            <person name="Liu Z."/>
            <person name="Liu S."/>
            <person name="Yao J."/>
            <person name="Bao L."/>
            <person name="Zhang J."/>
            <person name="Li Y."/>
            <person name="Jiang C."/>
            <person name="Sun L."/>
            <person name="Wang R."/>
            <person name="Zhang Y."/>
            <person name="Zhou T."/>
            <person name="Zeng Q."/>
            <person name="Fu Q."/>
            <person name="Gao S."/>
            <person name="Li N."/>
            <person name="Koren S."/>
            <person name="Jiang Y."/>
            <person name="Zimin A."/>
            <person name="Xu P."/>
            <person name="Phillippy A.M."/>
            <person name="Geng X."/>
            <person name="Song L."/>
            <person name="Sun F."/>
            <person name="Li C."/>
            <person name="Wang X."/>
            <person name="Chen A."/>
            <person name="Jin Y."/>
            <person name="Yuan Z."/>
            <person name="Yang Y."/>
            <person name="Tan S."/>
            <person name="Peatman E."/>
            <person name="Lu J."/>
            <person name="Qin Z."/>
            <person name="Dunham R."/>
            <person name="Li Z."/>
            <person name="Sonstegard T."/>
            <person name="Feng J."/>
            <person name="Danzmann R.G."/>
            <person name="Schroeder S."/>
            <person name="Scheffler B."/>
            <person name="Duke M.V."/>
            <person name="Ballard L."/>
            <person name="Kucuktas H."/>
            <person name="Kaltenboeck L."/>
            <person name="Liu H."/>
            <person name="Armbruster J."/>
            <person name="Xie Y."/>
            <person name="Kirby M.L."/>
            <person name="Tian Y."/>
            <person name="Flanagan M.E."/>
            <person name="Mu W."/>
            <person name="Waldbieser G.C."/>
        </authorList>
    </citation>
    <scope>NUCLEOTIDE SEQUENCE [LARGE SCALE GENOMIC DNA]</scope>
    <source>
        <strain evidence="6">SDA103</strain>
    </source>
</reference>
<evidence type="ECO:0000259" key="5">
    <source>
        <dbReference type="PROSITE" id="PS50041"/>
    </source>
</evidence>
<organism evidence="6 7">
    <name type="scientific">Ictalurus punctatus</name>
    <name type="common">Channel catfish</name>
    <name type="synonym">Silurus punctatus</name>
    <dbReference type="NCBI Taxonomy" id="7998"/>
    <lineage>
        <taxon>Eukaryota</taxon>
        <taxon>Metazoa</taxon>
        <taxon>Chordata</taxon>
        <taxon>Craniata</taxon>
        <taxon>Vertebrata</taxon>
        <taxon>Euteleostomi</taxon>
        <taxon>Actinopterygii</taxon>
        <taxon>Neopterygii</taxon>
        <taxon>Teleostei</taxon>
        <taxon>Ostariophysi</taxon>
        <taxon>Siluriformes</taxon>
        <taxon>Ictaluridae</taxon>
        <taxon>Ictalurus</taxon>
    </lineage>
</organism>
<dbReference type="InterPro" id="IPR001304">
    <property type="entry name" value="C-type_lectin-like"/>
</dbReference>
<dbReference type="Pfam" id="PF00059">
    <property type="entry name" value="Lectin_C"/>
    <property type="match status" value="2"/>
</dbReference>
<feature type="transmembrane region" description="Helical" evidence="4">
    <location>
        <begin position="63"/>
        <end position="84"/>
    </location>
</feature>
<dbReference type="InterPro" id="IPR050111">
    <property type="entry name" value="C-type_lectin/snaclec_domain"/>
</dbReference>